<sequence>MHLHSHLLPRPSTSNPLDNRACPMANTNQAPNLEGIIRREMHGIAEQIRVMNEINARLVQHLTTSNPPPPTANVSEELIGLVAFTKQVIMILIVTIALVKEIQPESRLHPSTSLHSRRGKDLVVSESQSSN</sequence>
<evidence type="ECO:0000256" key="1">
    <source>
        <dbReference type="PROSITE-ProRule" id="PRU00464"/>
    </source>
</evidence>
<evidence type="ECO:0000313" key="4">
    <source>
        <dbReference type="EMBL" id="GFY85817.1"/>
    </source>
</evidence>
<proteinExistence type="predicted"/>
<reference evidence="4 5" key="1">
    <citation type="submission" date="2019-07" db="EMBL/GenBank/DDBJ databases">
        <title>De Novo Assembly of kiwifruit Actinidia rufa.</title>
        <authorList>
            <person name="Sugita-Konishi S."/>
            <person name="Sato K."/>
            <person name="Mori E."/>
            <person name="Abe Y."/>
            <person name="Kisaki G."/>
            <person name="Hamano K."/>
            <person name="Suezawa K."/>
            <person name="Otani M."/>
            <person name="Fukuda T."/>
            <person name="Manabe T."/>
            <person name="Gomi K."/>
            <person name="Tabuchi M."/>
            <person name="Akimitsu K."/>
            <person name="Kataoka I."/>
        </authorList>
    </citation>
    <scope>NUCLEOTIDE SEQUENCE [LARGE SCALE GENOMIC DNA]</scope>
    <source>
        <strain evidence="5">cv. Fuchu</strain>
    </source>
</reference>
<dbReference type="AlphaFoldDB" id="A0A7J0EJL8"/>
<protein>
    <recommendedName>
        <fullName evidence="3">HIT domain-containing protein</fullName>
    </recommendedName>
</protein>
<dbReference type="GO" id="GO:0003824">
    <property type="term" value="F:catalytic activity"/>
    <property type="evidence" value="ECO:0007669"/>
    <property type="project" value="InterPro"/>
</dbReference>
<keyword evidence="5" id="KW-1185">Reference proteome</keyword>
<feature type="short sequence motif" description="Histidine triad motif" evidence="1">
    <location>
        <begin position="2"/>
        <end position="6"/>
    </location>
</feature>
<evidence type="ECO:0000313" key="5">
    <source>
        <dbReference type="Proteomes" id="UP000585474"/>
    </source>
</evidence>
<feature type="domain" description="HIT" evidence="3">
    <location>
        <begin position="1"/>
        <end position="17"/>
    </location>
</feature>
<feature type="region of interest" description="Disordered" evidence="2">
    <location>
        <begin position="105"/>
        <end position="131"/>
    </location>
</feature>
<dbReference type="Proteomes" id="UP000585474">
    <property type="component" value="Unassembled WGS sequence"/>
</dbReference>
<accession>A0A7J0EJL8</accession>
<dbReference type="EMBL" id="BJWL01000004">
    <property type="protein sequence ID" value="GFY85817.1"/>
    <property type="molecule type" value="Genomic_DNA"/>
</dbReference>
<comment type="caution">
    <text evidence="4">The sequence shown here is derived from an EMBL/GenBank/DDBJ whole genome shotgun (WGS) entry which is preliminary data.</text>
</comment>
<organism evidence="4 5">
    <name type="scientific">Actinidia rufa</name>
    <dbReference type="NCBI Taxonomy" id="165716"/>
    <lineage>
        <taxon>Eukaryota</taxon>
        <taxon>Viridiplantae</taxon>
        <taxon>Streptophyta</taxon>
        <taxon>Embryophyta</taxon>
        <taxon>Tracheophyta</taxon>
        <taxon>Spermatophyta</taxon>
        <taxon>Magnoliopsida</taxon>
        <taxon>eudicotyledons</taxon>
        <taxon>Gunneridae</taxon>
        <taxon>Pentapetalae</taxon>
        <taxon>asterids</taxon>
        <taxon>Ericales</taxon>
        <taxon>Actinidiaceae</taxon>
        <taxon>Actinidia</taxon>
    </lineage>
</organism>
<dbReference type="InterPro" id="IPR011146">
    <property type="entry name" value="HIT-like"/>
</dbReference>
<evidence type="ECO:0000259" key="3">
    <source>
        <dbReference type="PROSITE" id="PS51084"/>
    </source>
</evidence>
<dbReference type="PROSITE" id="PS51084">
    <property type="entry name" value="HIT_2"/>
    <property type="match status" value="1"/>
</dbReference>
<gene>
    <name evidence="4" type="ORF">Acr_04g0005550</name>
</gene>
<evidence type="ECO:0000256" key="2">
    <source>
        <dbReference type="SAM" id="MobiDB-lite"/>
    </source>
</evidence>
<name>A0A7J0EJL8_9ERIC</name>